<keyword evidence="1" id="KW-0328">Glycosyltransferase</keyword>
<dbReference type="GO" id="GO:0016757">
    <property type="term" value="F:glycosyltransferase activity"/>
    <property type="evidence" value="ECO:0007669"/>
    <property type="project" value="UniProtKB-KW"/>
</dbReference>
<dbReference type="AlphaFoldDB" id="A0A6A9QEN6"/>
<dbReference type="PANTHER" id="PTHR12526">
    <property type="entry name" value="GLYCOSYLTRANSFERASE"/>
    <property type="match status" value="1"/>
</dbReference>
<sequence>MKVLLVAFGDINDPKNGYLIRVSTIYKCLSKEHEATVIQFVNSKASNNKEFINVEIGKNYFSYAVKIIFKSLFSIKLIKSHDKVVVEGSIFLPFIITAKLLRKNVIYDTHGSIVEVSKGLKGIKNFIFRRVIGGLLDSLSTKLSDVVIAVSEDDAQIFRKYTRNKRKVMVVRHSIDIENIPFYEVPNERVRRAIFVGNLHSIQNYEAVKIILKVAERVKDVEFIIVGDGKELFANYPPNVKFVGEVPSLNEYYKEADICFIPLTTGTGIKTKVLECMAYGRPIITTKKGVEGIINYQQLDGVYVVLDANNIDDYISLLTQIRLKRSYENLREYVIENYSTESLCKNLLRIIPQKW</sequence>
<evidence type="ECO:0000313" key="3">
    <source>
        <dbReference type="EMBL" id="MUM63680.1"/>
    </source>
</evidence>
<evidence type="ECO:0000256" key="1">
    <source>
        <dbReference type="ARBA" id="ARBA00022676"/>
    </source>
</evidence>
<keyword evidence="2 3" id="KW-0808">Transferase</keyword>
<comment type="caution">
    <text evidence="3">The sequence shown here is derived from an EMBL/GenBank/DDBJ whole genome shotgun (WGS) entry which is preliminary data.</text>
</comment>
<reference evidence="3 4" key="1">
    <citation type="submission" date="2019-10" db="EMBL/GenBank/DDBJ databases">
        <title>Genome Sequences from Six Type Strain Members of the Archaeal Family Sulfolobaceae: Acidianus ambivalens, Acidianus infernus, Metallosphaera prunae, Stygiolobus azoricus, Sulfolobus metallicus, and Sulfurisphaera ohwakuensis.</title>
        <authorList>
            <person name="Counts J.A."/>
            <person name="Kelly R.M."/>
        </authorList>
    </citation>
    <scope>NUCLEOTIDE SEQUENCE [LARGE SCALE GENOMIC DNA]</scope>
    <source>
        <strain evidence="3 4">DSM 3191</strain>
    </source>
</reference>
<evidence type="ECO:0000256" key="2">
    <source>
        <dbReference type="ARBA" id="ARBA00022679"/>
    </source>
</evidence>
<dbReference type="OrthoDB" id="132546at2157"/>
<protein>
    <submittedName>
        <fullName evidence="3">Glycosyltransferase</fullName>
    </submittedName>
</protein>
<dbReference type="Proteomes" id="UP000440125">
    <property type="component" value="Unassembled WGS sequence"/>
</dbReference>
<accession>A0A6A9QEN6</accession>
<organism evidence="3 4">
    <name type="scientific">Acidianus infernus</name>
    <dbReference type="NCBI Taxonomy" id="12915"/>
    <lineage>
        <taxon>Archaea</taxon>
        <taxon>Thermoproteota</taxon>
        <taxon>Thermoprotei</taxon>
        <taxon>Sulfolobales</taxon>
        <taxon>Sulfolobaceae</taxon>
        <taxon>Acidianus</taxon>
    </lineage>
</organism>
<proteinExistence type="predicted"/>
<name>A0A6A9QEN6_ACIIN</name>
<keyword evidence="4" id="KW-1185">Reference proteome</keyword>
<dbReference type="Pfam" id="PF13692">
    <property type="entry name" value="Glyco_trans_1_4"/>
    <property type="match status" value="1"/>
</dbReference>
<dbReference type="Gene3D" id="3.40.50.2000">
    <property type="entry name" value="Glycogen Phosphorylase B"/>
    <property type="match status" value="2"/>
</dbReference>
<gene>
    <name evidence="3" type="ORF">D1867_00050</name>
</gene>
<dbReference type="SUPFAM" id="SSF53756">
    <property type="entry name" value="UDP-Glycosyltransferase/glycogen phosphorylase"/>
    <property type="match status" value="1"/>
</dbReference>
<dbReference type="RefSeq" id="WP_155862276.1">
    <property type="nucleotide sequence ID" value="NZ_WFIY01000001.1"/>
</dbReference>
<dbReference type="CDD" id="cd03801">
    <property type="entry name" value="GT4_PimA-like"/>
    <property type="match status" value="1"/>
</dbReference>
<dbReference type="PANTHER" id="PTHR12526:SF629">
    <property type="entry name" value="TEICHURONIC ACID BIOSYNTHESIS GLYCOSYLTRANSFERASE TUAH-RELATED"/>
    <property type="match status" value="1"/>
</dbReference>
<dbReference type="EMBL" id="WFIY01000001">
    <property type="protein sequence ID" value="MUM63680.1"/>
    <property type="molecule type" value="Genomic_DNA"/>
</dbReference>
<evidence type="ECO:0000313" key="4">
    <source>
        <dbReference type="Proteomes" id="UP000440125"/>
    </source>
</evidence>